<keyword evidence="13" id="KW-0449">Lipoprotein</keyword>
<protein>
    <recommendedName>
        <fullName evidence="2">non-specific serine/threonine protein kinase</fullName>
        <ecNumber evidence="2">2.7.11.1</ecNumber>
    </recommendedName>
</protein>
<evidence type="ECO:0000256" key="3">
    <source>
        <dbReference type="ARBA" id="ARBA00022527"/>
    </source>
</evidence>
<keyword evidence="7" id="KW-0677">Repeat</keyword>
<dbReference type="InterPro" id="IPR017441">
    <property type="entry name" value="Protein_kinase_ATP_BS"/>
</dbReference>
<dbReference type="InterPro" id="IPR011992">
    <property type="entry name" value="EF-hand-dom_pair"/>
</dbReference>
<keyword evidence="11 17" id="KW-0067">ATP-binding</keyword>
<dbReference type="Gene3D" id="3.30.200.20">
    <property type="entry name" value="Phosphorylase Kinase, domain 1"/>
    <property type="match status" value="1"/>
</dbReference>
<dbReference type="FunFam" id="3.30.200.20:FF:000004">
    <property type="entry name" value="Calcium-dependent protein kinase 1"/>
    <property type="match status" value="1"/>
</dbReference>
<feature type="domain" description="EF-hand" evidence="20">
    <location>
        <begin position="486"/>
        <end position="521"/>
    </location>
</feature>
<feature type="domain" description="EF-hand" evidence="20">
    <location>
        <begin position="522"/>
        <end position="557"/>
    </location>
</feature>
<dbReference type="OMA" id="YGESDHE"/>
<evidence type="ECO:0000256" key="2">
    <source>
        <dbReference type="ARBA" id="ARBA00012513"/>
    </source>
</evidence>
<feature type="domain" description="EF-hand" evidence="20">
    <location>
        <begin position="450"/>
        <end position="485"/>
    </location>
</feature>
<organism evidence="21 22">
    <name type="scientific">Sorghum bicolor</name>
    <name type="common">Sorghum</name>
    <name type="synonym">Sorghum vulgare</name>
    <dbReference type="NCBI Taxonomy" id="4558"/>
    <lineage>
        <taxon>Eukaryota</taxon>
        <taxon>Viridiplantae</taxon>
        <taxon>Streptophyta</taxon>
        <taxon>Embryophyta</taxon>
        <taxon>Tracheophyta</taxon>
        <taxon>Spermatophyta</taxon>
        <taxon>Magnoliopsida</taxon>
        <taxon>Liliopsida</taxon>
        <taxon>Poales</taxon>
        <taxon>Poaceae</taxon>
        <taxon>PACMAD clade</taxon>
        <taxon>Panicoideae</taxon>
        <taxon>Andropogonodae</taxon>
        <taxon>Andropogoneae</taxon>
        <taxon>Sorghinae</taxon>
        <taxon>Sorghum</taxon>
    </lineage>
</organism>
<evidence type="ECO:0000256" key="14">
    <source>
        <dbReference type="ARBA" id="ARBA00024334"/>
    </source>
</evidence>
<reference evidence="21" key="1">
    <citation type="journal article" date="2019" name="BMC Genomics">
        <title>A new reference genome for Sorghum bicolor reveals high levels of sequence similarity between sweet and grain genotypes: implications for the genetics of sugar metabolism.</title>
        <authorList>
            <person name="Cooper E.A."/>
            <person name="Brenton Z.W."/>
            <person name="Flinn B.S."/>
            <person name="Jenkins J."/>
            <person name="Shu S."/>
            <person name="Flowers D."/>
            <person name="Luo F."/>
            <person name="Wang Y."/>
            <person name="Xia P."/>
            <person name="Barry K."/>
            <person name="Daum C."/>
            <person name="Lipzen A."/>
            <person name="Yoshinaga Y."/>
            <person name="Schmutz J."/>
            <person name="Saski C."/>
            <person name="Vermerris W."/>
            <person name="Kresovich S."/>
        </authorList>
    </citation>
    <scope>NUCLEOTIDE SEQUENCE</scope>
</reference>
<keyword evidence="9" id="KW-0418">Kinase</keyword>
<dbReference type="FunFam" id="1.10.238.10:FF:000050">
    <property type="entry name" value="Calcium-dependent protein kinase 7"/>
    <property type="match status" value="1"/>
</dbReference>
<dbReference type="PROSITE" id="PS00108">
    <property type="entry name" value="PROTEIN_KINASE_ST"/>
    <property type="match status" value="1"/>
</dbReference>
<feature type="binding site" evidence="17">
    <location>
        <position position="142"/>
    </location>
    <ligand>
        <name>ATP</name>
        <dbReference type="ChEBI" id="CHEBI:30616"/>
    </ligand>
</feature>
<dbReference type="SUPFAM" id="SSF47473">
    <property type="entry name" value="EF-hand"/>
    <property type="match status" value="1"/>
</dbReference>
<dbReference type="Gene3D" id="1.10.510.10">
    <property type="entry name" value="Transferase(Phosphotransferase) domain 1"/>
    <property type="match status" value="1"/>
</dbReference>
<keyword evidence="5" id="KW-0519">Myristate</keyword>
<dbReference type="AlphaFoldDB" id="A0A921UYI1"/>
<feature type="domain" description="Protein kinase" evidence="19">
    <location>
        <begin position="113"/>
        <end position="371"/>
    </location>
</feature>
<comment type="catalytic activity">
    <reaction evidence="15">
        <text>L-threonyl-[protein] + ATP = O-phospho-L-threonyl-[protein] + ADP + H(+)</text>
        <dbReference type="Rhea" id="RHEA:46608"/>
        <dbReference type="Rhea" id="RHEA-COMP:11060"/>
        <dbReference type="Rhea" id="RHEA-COMP:11605"/>
        <dbReference type="ChEBI" id="CHEBI:15378"/>
        <dbReference type="ChEBI" id="CHEBI:30013"/>
        <dbReference type="ChEBI" id="CHEBI:30616"/>
        <dbReference type="ChEBI" id="CHEBI:61977"/>
        <dbReference type="ChEBI" id="CHEBI:456216"/>
        <dbReference type="EC" id="2.7.11.1"/>
    </reaction>
</comment>
<dbReference type="InterPro" id="IPR008271">
    <property type="entry name" value="Ser/Thr_kinase_AS"/>
</dbReference>
<keyword evidence="12" id="KW-0472">Membrane</keyword>
<dbReference type="EC" id="2.7.11.1" evidence="2"/>
<dbReference type="InterPro" id="IPR002048">
    <property type="entry name" value="EF_hand_dom"/>
</dbReference>
<evidence type="ECO:0000256" key="10">
    <source>
        <dbReference type="ARBA" id="ARBA00022837"/>
    </source>
</evidence>
<reference evidence="21" key="2">
    <citation type="submission" date="2020-10" db="EMBL/GenBank/DDBJ databases">
        <authorList>
            <person name="Cooper E.A."/>
            <person name="Brenton Z.W."/>
            <person name="Flinn B.S."/>
            <person name="Jenkins J."/>
            <person name="Shu S."/>
            <person name="Flowers D."/>
            <person name="Luo F."/>
            <person name="Wang Y."/>
            <person name="Xia P."/>
            <person name="Barry K."/>
            <person name="Daum C."/>
            <person name="Lipzen A."/>
            <person name="Yoshinaga Y."/>
            <person name="Schmutz J."/>
            <person name="Saski C."/>
            <person name="Vermerris W."/>
            <person name="Kresovich S."/>
        </authorList>
    </citation>
    <scope>NUCLEOTIDE SEQUENCE</scope>
</reference>
<dbReference type="Pfam" id="PF00069">
    <property type="entry name" value="Pkinase"/>
    <property type="match status" value="1"/>
</dbReference>
<comment type="similarity">
    <text evidence="14">Belongs to the protein kinase superfamily. Ser/Thr protein kinase family. CDPK subfamily.</text>
</comment>
<dbReference type="KEGG" id="sbi:8054150"/>
<evidence type="ECO:0000256" key="9">
    <source>
        <dbReference type="ARBA" id="ARBA00022777"/>
    </source>
</evidence>
<evidence type="ECO:0000256" key="15">
    <source>
        <dbReference type="ARBA" id="ARBA00047899"/>
    </source>
</evidence>
<dbReference type="InterPro" id="IPR018247">
    <property type="entry name" value="EF_Hand_1_Ca_BS"/>
</dbReference>
<sequence length="586" mass="64907">MGNVCFCGTTSTSPDQPEPDAATASKAPPPHPQGGHNKRPATPPSSQQEEPSPRPTKPRPKARPKAAATTKPNNPYDSAPPASRGVGGASALAARVLDGVVPHHPRLRVTDKYHLGRELGRGEFGVTRLATDRATRERLACKSIPKRRLRTAVDVADVRREVAIMASLPDHPALVRLRAAYEDADAVHLVMELCDGGELFDRIVARGRYTERAAAAAARTVAEVVRACHAHGVMHRDLKPENFLYAGKSDDAQLKAIDFGLSVFFKPGERFTEIVGSPYYMAPEVLRRSYGPEVDIWSAGVILYILLCGVPPFWAETEQGVARAILRGNLDLQREPWPRISDGAKSLVRQMLQMDPKKRPTAQQVLEHPWLQNARKAPNVPLGDVVRARLQQFSAMNKFKKKAMRVIAEHLSVEEVEVIRDMFALMDTDKDGRVTLEELKAGLRKVGSKLAEPEMELLMEAADVNGNGYLDYGEFVAITIHLQRLSNDAHLRKAFLFFDKDSSGYIERAELADALADEAGHTDEAALDNVMQEVDTNKDGRISFEEFVAMMKAGTDWRKASRQYSRERFKTLSNSLIKDGSLRMAR</sequence>
<dbReference type="GO" id="GO:0004674">
    <property type="term" value="F:protein serine/threonine kinase activity"/>
    <property type="evidence" value="ECO:0007669"/>
    <property type="project" value="UniProtKB-KW"/>
</dbReference>
<keyword evidence="8 17" id="KW-0547">Nucleotide-binding</keyword>
<dbReference type="InterPro" id="IPR000719">
    <property type="entry name" value="Prot_kinase_dom"/>
</dbReference>
<evidence type="ECO:0000256" key="1">
    <source>
        <dbReference type="ARBA" id="ARBA00004635"/>
    </source>
</evidence>
<evidence type="ECO:0000259" key="20">
    <source>
        <dbReference type="PROSITE" id="PS50222"/>
    </source>
</evidence>
<dbReference type="FunFam" id="1.10.510.10:FF:000067">
    <property type="entry name" value="calcium-dependent protein kinase 13"/>
    <property type="match status" value="1"/>
</dbReference>
<dbReference type="SUPFAM" id="SSF56112">
    <property type="entry name" value="Protein kinase-like (PK-like)"/>
    <property type="match status" value="1"/>
</dbReference>
<dbReference type="GO" id="GO:0005524">
    <property type="term" value="F:ATP binding"/>
    <property type="evidence" value="ECO:0007669"/>
    <property type="project" value="UniProtKB-UniRule"/>
</dbReference>
<dbReference type="GO" id="GO:0005509">
    <property type="term" value="F:calcium ion binding"/>
    <property type="evidence" value="ECO:0007669"/>
    <property type="project" value="InterPro"/>
</dbReference>
<evidence type="ECO:0000256" key="13">
    <source>
        <dbReference type="ARBA" id="ARBA00023288"/>
    </source>
</evidence>
<comment type="caution">
    <text evidence="21">The sequence shown here is derived from an EMBL/GenBank/DDBJ whole genome shotgun (WGS) entry which is preliminary data.</text>
</comment>
<dbReference type="EMBL" id="CM027680">
    <property type="protein sequence ID" value="KAG0548110.1"/>
    <property type="molecule type" value="Genomic_DNA"/>
</dbReference>
<dbReference type="InterPro" id="IPR050205">
    <property type="entry name" value="CDPK_Ser/Thr_kinases"/>
</dbReference>
<dbReference type="CDD" id="cd05117">
    <property type="entry name" value="STKc_CAMK"/>
    <property type="match status" value="1"/>
</dbReference>
<keyword evidence="3" id="KW-0723">Serine/threonine-protein kinase</keyword>
<accession>A0A921UYI1</accession>
<comment type="subcellular location">
    <subcellularLocation>
        <location evidence="1">Membrane</location>
        <topology evidence="1">Lipid-anchor</topology>
    </subcellularLocation>
</comment>
<gene>
    <name evidence="21" type="ORF">BDA96_01G138500</name>
</gene>
<evidence type="ECO:0000256" key="17">
    <source>
        <dbReference type="PROSITE-ProRule" id="PRU10141"/>
    </source>
</evidence>
<dbReference type="PROSITE" id="PS50222">
    <property type="entry name" value="EF_HAND_2"/>
    <property type="match status" value="4"/>
</dbReference>
<evidence type="ECO:0000256" key="7">
    <source>
        <dbReference type="ARBA" id="ARBA00022737"/>
    </source>
</evidence>
<keyword evidence="4" id="KW-0808">Transferase</keyword>
<evidence type="ECO:0000313" key="22">
    <source>
        <dbReference type="Proteomes" id="UP000807115"/>
    </source>
</evidence>
<dbReference type="SMART" id="SM00220">
    <property type="entry name" value="S_TKc"/>
    <property type="match status" value="1"/>
</dbReference>
<evidence type="ECO:0000313" key="21">
    <source>
        <dbReference type="EMBL" id="KAG0548110.1"/>
    </source>
</evidence>
<evidence type="ECO:0000256" key="16">
    <source>
        <dbReference type="ARBA" id="ARBA00048679"/>
    </source>
</evidence>
<evidence type="ECO:0000259" key="19">
    <source>
        <dbReference type="PROSITE" id="PS50011"/>
    </source>
</evidence>
<feature type="domain" description="EF-hand" evidence="20">
    <location>
        <begin position="414"/>
        <end position="449"/>
    </location>
</feature>
<dbReference type="SMART" id="SM00054">
    <property type="entry name" value="EFh"/>
    <property type="match status" value="4"/>
</dbReference>
<comment type="catalytic activity">
    <reaction evidence="16">
        <text>L-seryl-[protein] + ATP = O-phospho-L-seryl-[protein] + ADP + H(+)</text>
        <dbReference type="Rhea" id="RHEA:17989"/>
        <dbReference type="Rhea" id="RHEA-COMP:9863"/>
        <dbReference type="Rhea" id="RHEA-COMP:11604"/>
        <dbReference type="ChEBI" id="CHEBI:15378"/>
        <dbReference type="ChEBI" id="CHEBI:29999"/>
        <dbReference type="ChEBI" id="CHEBI:30616"/>
        <dbReference type="ChEBI" id="CHEBI:83421"/>
        <dbReference type="ChEBI" id="CHEBI:456216"/>
        <dbReference type="EC" id="2.7.11.1"/>
    </reaction>
</comment>
<evidence type="ECO:0000256" key="5">
    <source>
        <dbReference type="ARBA" id="ARBA00022707"/>
    </source>
</evidence>
<dbReference type="SMR" id="A0A921UYI1"/>
<dbReference type="GO" id="GO:0016020">
    <property type="term" value="C:membrane"/>
    <property type="evidence" value="ECO:0007669"/>
    <property type="project" value="UniProtKB-SubCell"/>
</dbReference>
<proteinExistence type="inferred from homology"/>
<dbReference type="PROSITE" id="PS50011">
    <property type="entry name" value="PROTEIN_KINASE_DOM"/>
    <property type="match status" value="1"/>
</dbReference>
<keyword evidence="10" id="KW-0106">Calcium</keyword>
<dbReference type="InterPro" id="IPR011009">
    <property type="entry name" value="Kinase-like_dom_sf"/>
</dbReference>
<evidence type="ECO:0000256" key="6">
    <source>
        <dbReference type="ARBA" id="ARBA00022723"/>
    </source>
</evidence>
<evidence type="ECO:0000256" key="12">
    <source>
        <dbReference type="ARBA" id="ARBA00023136"/>
    </source>
</evidence>
<feature type="region of interest" description="Disordered" evidence="18">
    <location>
        <begin position="1"/>
        <end position="87"/>
    </location>
</feature>
<keyword evidence="6" id="KW-0479">Metal-binding</keyword>
<dbReference type="Gene3D" id="1.10.238.10">
    <property type="entry name" value="EF-hand"/>
    <property type="match status" value="1"/>
</dbReference>
<evidence type="ECO:0000256" key="4">
    <source>
        <dbReference type="ARBA" id="ARBA00022679"/>
    </source>
</evidence>
<dbReference type="PROSITE" id="PS00018">
    <property type="entry name" value="EF_HAND_1"/>
    <property type="match status" value="4"/>
</dbReference>
<dbReference type="Proteomes" id="UP000807115">
    <property type="component" value="Chromosome 1"/>
</dbReference>
<dbReference type="PROSITE" id="PS00107">
    <property type="entry name" value="PROTEIN_KINASE_ATP"/>
    <property type="match status" value="1"/>
</dbReference>
<dbReference type="Pfam" id="PF13499">
    <property type="entry name" value="EF-hand_7"/>
    <property type="match status" value="2"/>
</dbReference>
<name>A0A921UYI1_SORBI</name>
<dbReference type="OrthoDB" id="40902at2759"/>
<dbReference type="Gramene" id="EER93646">
    <property type="protein sequence ID" value="EER93646"/>
    <property type="gene ID" value="SORBI_3001G132800"/>
</dbReference>
<evidence type="ECO:0000256" key="11">
    <source>
        <dbReference type="ARBA" id="ARBA00022840"/>
    </source>
</evidence>
<evidence type="ECO:0000256" key="8">
    <source>
        <dbReference type="ARBA" id="ARBA00022741"/>
    </source>
</evidence>
<evidence type="ECO:0000256" key="18">
    <source>
        <dbReference type="SAM" id="MobiDB-lite"/>
    </source>
</evidence>
<dbReference type="PANTHER" id="PTHR24349">
    <property type="entry name" value="SERINE/THREONINE-PROTEIN KINASE"/>
    <property type="match status" value="1"/>
</dbReference>
<dbReference type="CDD" id="cd00051">
    <property type="entry name" value="EFh"/>
    <property type="match status" value="2"/>
</dbReference>